<protein>
    <recommendedName>
        <fullName evidence="6">Protein DETOXIFICATION</fullName>
    </recommendedName>
    <alternativeName>
        <fullName evidence="6">Multidrug and toxic compound extrusion protein</fullName>
    </alternativeName>
</protein>
<comment type="caution">
    <text evidence="6">Lacks conserved residue(s) required for the propagation of feature annotation.</text>
</comment>
<dbReference type="InterPro" id="IPR002528">
    <property type="entry name" value="MATE_fam"/>
</dbReference>
<dbReference type="CDD" id="cd13132">
    <property type="entry name" value="MATE_eukaryotic"/>
    <property type="match status" value="1"/>
</dbReference>
<organism evidence="7">
    <name type="scientific">Ananas comosus var. bracteatus</name>
    <name type="common">red pineapple</name>
    <dbReference type="NCBI Taxonomy" id="296719"/>
    <lineage>
        <taxon>Eukaryota</taxon>
        <taxon>Viridiplantae</taxon>
        <taxon>Streptophyta</taxon>
        <taxon>Embryophyta</taxon>
        <taxon>Tracheophyta</taxon>
        <taxon>Spermatophyta</taxon>
        <taxon>Magnoliopsida</taxon>
        <taxon>Liliopsida</taxon>
        <taxon>Poales</taxon>
        <taxon>Bromeliaceae</taxon>
        <taxon>Bromelioideae</taxon>
        <taxon>Ananas</taxon>
    </lineage>
</organism>
<evidence type="ECO:0000256" key="4">
    <source>
        <dbReference type="ARBA" id="ARBA00022989"/>
    </source>
</evidence>
<keyword evidence="3 6" id="KW-0812">Transmembrane</keyword>
<dbReference type="EMBL" id="LR862143">
    <property type="protein sequence ID" value="CAD1823355.1"/>
    <property type="molecule type" value="Genomic_DNA"/>
</dbReference>
<dbReference type="NCBIfam" id="TIGR00797">
    <property type="entry name" value="matE"/>
    <property type="match status" value="1"/>
</dbReference>
<feature type="transmembrane region" description="Helical" evidence="6">
    <location>
        <begin position="137"/>
        <end position="157"/>
    </location>
</feature>
<comment type="subcellular location">
    <subcellularLocation>
        <location evidence="1">Membrane</location>
        <topology evidence="1">Multi-pass membrane protein</topology>
    </subcellularLocation>
</comment>
<proteinExistence type="inferred from homology"/>
<evidence type="ECO:0000256" key="5">
    <source>
        <dbReference type="ARBA" id="ARBA00023136"/>
    </source>
</evidence>
<dbReference type="GO" id="GO:1990961">
    <property type="term" value="P:xenobiotic detoxification by transmembrane export across the plasma membrane"/>
    <property type="evidence" value="ECO:0007669"/>
    <property type="project" value="InterPro"/>
</dbReference>
<comment type="similarity">
    <text evidence="2 6">Belongs to the multi antimicrobial extrusion (MATE) (TC 2.A.66.1) family.</text>
</comment>
<dbReference type="AlphaFoldDB" id="A0A6V7NXR4"/>
<dbReference type="PANTHER" id="PTHR11206">
    <property type="entry name" value="MULTIDRUG RESISTANCE PROTEIN"/>
    <property type="match status" value="1"/>
</dbReference>
<keyword evidence="5 6" id="KW-0472">Membrane</keyword>
<name>A0A6V7NXR4_ANACO</name>
<evidence type="ECO:0000256" key="1">
    <source>
        <dbReference type="ARBA" id="ARBA00004141"/>
    </source>
</evidence>
<gene>
    <name evidence="7" type="ORF">CB5_LOCUS6566</name>
</gene>
<feature type="transmembrane region" description="Helical" evidence="6">
    <location>
        <begin position="207"/>
        <end position="226"/>
    </location>
</feature>
<evidence type="ECO:0000256" key="2">
    <source>
        <dbReference type="ARBA" id="ARBA00010199"/>
    </source>
</evidence>
<accession>A0A6V7NXR4</accession>
<dbReference type="GO" id="GO:0015297">
    <property type="term" value="F:antiporter activity"/>
    <property type="evidence" value="ECO:0007669"/>
    <property type="project" value="InterPro"/>
</dbReference>
<feature type="transmembrane region" description="Helical" evidence="6">
    <location>
        <begin position="238"/>
        <end position="257"/>
    </location>
</feature>
<feature type="transmembrane region" description="Helical" evidence="6">
    <location>
        <begin position="316"/>
        <end position="339"/>
    </location>
</feature>
<feature type="transmembrane region" description="Helical" evidence="6">
    <location>
        <begin position="459"/>
        <end position="481"/>
    </location>
</feature>
<dbReference type="Pfam" id="PF01554">
    <property type="entry name" value="MatE"/>
    <property type="match status" value="2"/>
</dbReference>
<feature type="transmembrane region" description="Helical" evidence="6">
    <location>
        <begin position="91"/>
        <end position="116"/>
    </location>
</feature>
<evidence type="ECO:0000256" key="3">
    <source>
        <dbReference type="ARBA" id="ARBA00022692"/>
    </source>
</evidence>
<reference evidence="7" key="1">
    <citation type="submission" date="2020-07" db="EMBL/GenBank/DDBJ databases">
        <authorList>
            <person name="Lin J."/>
        </authorList>
    </citation>
    <scope>NUCLEOTIDE SEQUENCE</scope>
</reference>
<evidence type="ECO:0000313" key="7">
    <source>
        <dbReference type="EMBL" id="CAD1823355.1"/>
    </source>
</evidence>
<feature type="transmembrane region" description="Helical" evidence="6">
    <location>
        <begin position="360"/>
        <end position="380"/>
    </location>
</feature>
<feature type="transmembrane region" description="Helical" evidence="6">
    <location>
        <begin position="432"/>
        <end position="453"/>
    </location>
</feature>
<dbReference type="InterPro" id="IPR045069">
    <property type="entry name" value="MATE_euk"/>
</dbReference>
<feature type="transmembrane region" description="Helical" evidence="6">
    <location>
        <begin position="177"/>
        <end position="195"/>
    </location>
</feature>
<sequence>MVSSEFRKYLGVFGPNRVRKRTPEHCCCGTAALALSTDTKSMRDKGVGWVDEGGGREGGVCGGPLVAVTLSQYMVQVISNMMVGHLGQLSLSSAAIATSLTGVTGFSLLLGMASGLETLCGQAYGAQQYRILGIHTYRAIVTLLAVSLPISVLWVSMGKILSFIGQDPMISLEAGKYAIWMIPGLFAYATVQPLMKFLQSQSLIIPMLLSSIATLCFHVPLCWVLVFKTRLGNVGAALSISISYWLNVLLLGIYINFSNSCKATRMPFSMEAFTGISEFLRFALPSAIMICLEWWSFELLILLSGLLPNPELETSVLSICLTSITLLYTIPYGLGAAASTRVSNELGAGNPEGARSAVRVVMFLAVMEAAIVSSTLLASRKILGYAYSNEEEVIAYVTKMVPLVCISVITDSLQGVLSGIARGCGWQHLGAYVNLGSFYLVGIPLAVTLGFLLHMGGRGLWIGIVCGSTTQSVLLSLITWFTNWQQMMMKADNMTKSGMCLKFELPNATSKSNDLNDAQAVGWEY</sequence>
<evidence type="ECO:0000256" key="6">
    <source>
        <dbReference type="RuleBase" id="RU004914"/>
    </source>
</evidence>
<dbReference type="GO" id="GO:0042910">
    <property type="term" value="F:xenobiotic transmembrane transporter activity"/>
    <property type="evidence" value="ECO:0007669"/>
    <property type="project" value="InterPro"/>
</dbReference>
<dbReference type="GO" id="GO:0016020">
    <property type="term" value="C:membrane"/>
    <property type="evidence" value="ECO:0007669"/>
    <property type="project" value="UniProtKB-SubCell"/>
</dbReference>
<keyword evidence="4 6" id="KW-1133">Transmembrane helix</keyword>